<sequence>MKNHLIPGHIKTLRESLKGHPREALFTVALVTGLRPGELLRLVWQDLDLEQRQLQAQNTKAKSGPRRISLPEDVVELLKYQQSQQVKLQSKAGDAWQDQGLIFTDDGGGALQLAHLFKDWHALLKQAALPQFPFHEVRAAVRRALLASMVPELSGHEASATTLETYSHGEEG</sequence>
<accession>A0A8J3IJX7</accession>
<dbReference type="EMBL" id="BNJK01000001">
    <property type="protein sequence ID" value="GHO91516.1"/>
    <property type="molecule type" value="Genomic_DNA"/>
</dbReference>
<dbReference type="InterPro" id="IPR011010">
    <property type="entry name" value="DNA_brk_join_enz"/>
</dbReference>
<evidence type="ECO:0000313" key="3">
    <source>
        <dbReference type="EMBL" id="GHO91516.1"/>
    </source>
</evidence>
<name>A0A8J3IJX7_9CHLR</name>
<dbReference type="RefSeq" id="WP_220202409.1">
    <property type="nucleotide sequence ID" value="NZ_BNJK01000001.1"/>
</dbReference>
<evidence type="ECO:0000256" key="1">
    <source>
        <dbReference type="ARBA" id="ARBA00023172"/>
    </source>
</evidence>
<feature type="domain" description="Tyr recombinase" evidence="2">
    <location>
        <begin position="1"/>
        <end position="172"/>
    </location>
</feature>
<dbReference type="Proteomes" id="UP000597444">
    <property type="component" value="Unassembled WGS sequence"/>
</dbReference>
<dbReference type="SUPFAM" id="SSF56349">
    <property type="entry name" value="DNA breaking-rejoining enzymes"/>
    <property type="match status" value="1"/>
</dbReference>
<keyword evidence="1" id="KW-0233">DNA recombination</keyword>
<reference evidence="3" key="1">
    <citation type="submission" date="2020-10" db="EMBL/GenBank/DDBJ databases">
        <title>Taxonomic study of unclassified bacteria belonging to the class Ktedonobacteria.</title>
        <authorList>
            <person name="Yabe S."/>
            <person name="Wang C.M."/>
            <person name="Zheng Y."/>
            <person name="Sakai Y."/>
            <person name="Cavaletti L."/>
            <person name="Monciardini P."/>
            <person name="Donadio S."/>
        </authorList>
    </citation>
    <scope>NUCLEOTIDE SEQUENCE</scope>
    <source>
        <strain evidence="3">ID150040</strain>
    </source>
</reference>
<dbReference type="PROSITE" id="PS51898">
    <property type="entry name" value="TYR_RECOMBINASE"/>
    <property type="match status" value="1"/>
</dbReference>
<dbReference type="InterPro" id="IPR013762">
    <property type="entry name" value="Integrase-like_cat_sf"/>
</dbReference>
<organism evidence="3 4">
    <name type="scientific">Reticulibacter mediterranei</name>
    <dbReference type="NCBI Taxonomy" id="2778369"/>
    <lineage>
        <taxon>Bacteria</taxon>
        <taxon>Bacillati</taxon>
        <taxon>Chloroflexota</taxon>
        <taxon>Ktedonobacteria</taxon>
        <taxon>Ktedonobacterales</taxon>
        <taxon>Reticulibacteraceae</taxon>
        <taxon>Reticulibacter</taxon>
    </lineage>
</organism>
<comment type="caution">
    <text evidence="3">The sequence shown here is derived from an EMBL/GenBank/DDBJ whole genome shotgun (WGS) entry which is preliminary data.</text>
</comment>
<dbReference type="GO" id="GO:0015074">
    <property type="term" value="P:DNA integration"/>
    <property type="evidence" value="ECO:0007669"/>
    <property type="project" value="InterPro"/>
</dbReference>
<proteinExistence type="predicted"/>
<evidence type="ECO:0000313" key="4">
    <source>
        <dbReference type="Proteomes" id="UP000597444"/>
    </source>
</evidence>
<keyword evidence="4" id="KW-1185">Reference proteome</keyword>
<dbReference type="Gene3D" id="1.10.443.10">
    <property type="entry name" value="Intergrase catalytic core"/>
    <property type="match status" value="1"/>
</dbReference>
<gene>
    <name evidence="3" type="ORF">KSF_015640</name>
</gene>
<evidence type="ECO:0000259" key="2">
    <source>
        <dbReference type="PROSITE" id="PS51898"/>
    </source>
</evidence>
<dbReference type="AlphaFoldDB" id="A0A8J3IJX7"/>
<dbReference type="GO" id="GO:0006310">
    <property type="term" value="P:DNA recombination"/>
    <property type="evidence" value="ECO:0007669"/>
    <property type="project" value="UniProtKB-KW"/>
</dbReference>
<protein>
    <recommendedName>
        <fullName evidence="2">Tyr recombinase domain-containing protein</fullName>
    </recommendedName>
</protein>
<dbReference type="GO" id="GO:0003677">
    <property type="term" value="F:DNA binding"/>
    <property type="evidence" value="ECO:0007669"/>
    <property type="project" value="InterPro"/>
</dbReference>
<dbReference type="Pfam" id="PF00589">
    <property type="entry name" value="Phage_integrase"/>
    <property type="match status" value="1"/>
</dbReference>
<dbReference type="InterPro" id="IPR002104">
    <property type="entry name" value="Integrase_catalytic"/>
</dbReference>